<evidence type="ECO:0000313" key="3">
    <source>
        <dbReference type="Proteomes" id="UP000807353"/>
    </source>
</evidence>
<sequence length="165" mass="18907">MGTLSSDSLKQCIQLGTALAIIAEHLYLVWRHKKFISPPDIPSTITSYQQLPTNFLVRTKIEDALTIYSESINVLKPEEPANSEESEDSNHSIWRNFNPMEYLPKMKVRRAAKRAARREAKRVAKEKAKEERETIRIQNKKTAQALLEEAVYDIALANRLDKANL</sequence>
<comment type="caution">
    <text evidence="2">The sequence shown here is derived from an EMBL/GenBank/DDBJ whole genome shotgun (WGS) entry which is preliminary data.</text>
</comment>
<gene>
    <name evidence="2" type="ORF">BDZ94DRAFT_1259145</name>
</gene>
<protein>
    <submittedName>
        <fullName evidence="2">Uncharacterized protein</fullName>
    </submittedName>
</protein>
<dbReference type="AlphaFoldDB" id="A0A9P5Y4W9"/>
<feature type="coiled-coil region" evidence="1">
    <location>
        <begin position="113"/>
        <end position="145"/>
    </location>
</feature>
<organism evidence="2 3">
    <name type="scientific">Collybia nuda</name>
    <dbReference type="NCBI Taxonomy" id="64659"/>
    <lineage>
        <taxon>Eukaryota</taxon>
        <taxon>Fungi</taxon>
        <taxon>Dikarya</taxon>
        <taxon>Basidiomycota</taxon>
        <taxon>Agaricomycotina</taxon>
        <taxon>Agaricomycetes</taxon>
        <taxon>Agaricomycetidae</taxon>
        <taxon>Agaricales</taxon>
        <taxon>Tricholomatineae</taxon>
        <taxon>Clitocybaceae</taxon>
        <taxon>Collybia</taxon>
    </lineage>
</organism>
<evidence type="ECO:0000313" key="2">
    <source>
        <dbReference type="EMBL" id="KAF9463353.1"/>
    </source>
</evidence>
<dbReference type="EMBL" id="MU150263">
    <property type="protein sequence ID" value="KAF9463353.1"/>
    <property type="molecule type" value="Genomic_DNA"/>
</dbReference>
<dbReference type="Proteomes" id="UP000807353">
    <property type="component" value="Unassembled WGS sequence"/>
</dbReference>
<reference evidence="2" key="1">
    <citation type="submission" date="2020-11" db="EMBL/GenBank/DDBJ databases">
        <authorList>
            <consortium name="DOE Joint Genome Institute"/>
            <person name="Ahrendt S."/>
            <person name="Riley R."/>
            <person name="Andreopoulos W."/>
            <person name="Labutti K."/>
            <person name="Pangilinan J."/>
            <person name="Ruiz-Duenas F.J."/>
            <person name="Barrasa J.M."/>
            <person name="Sanchez-Garcia M."/>
            <person name="Camarero S."/>
            <person name="Miyauchi S."/>
            <person name="Serrano A."/>
            <person name="Linde D."/>
            <person name="Babiker R."/>
            <person name="Drula E."/>
            <person name="Ayuso-Fernandez I."/>
            <person name="Pacheco R."/>
            <person name="Padilla G."/>
            <person name="Ferreira P."/>
            <person name="Barriuso J."/>
            <person name="Kellner H."/>
            <person name="Castanera R."/>
            <person name="Alfaro M."/>
            <person name="Ramirez L."/>
            <person name="Pisabarro A.G."/>
            <person name="Kuo A."/>
            <person name="Tritt A."/>
            <person name="Lipzen A."/>
            <person name="He G."/>
            <person name="Yan M."/>
            <person name="Ng V."/>
            <person name="Cullen D."/>
            <person name="Martin F."/>
            <person name="Rosso M.-N."/>
            <person name="Henrissat B."/>
            <person name="Hibbett D."/>
            <person name="Martinez A.T."/>
            <person name="Grigoriev I.V."/>
        </authorList>
    </citation>
    <scope>NUCLEOTIDE SEQUENCE</scope>
    <source>
        <strain evidence="2">CBS 247.69</strain>
    </source>
</reference>
<keyword evidence="3" id="KW-1185">Reference proteome</keyword>
<evidence type="ECO:0000256" key="1">
    <source>
        <dbReference type="SAM" id="Coils"/>
    </source>
</evidence>
<name>A0A9P5Y4W9_9AGAR</name>
<proteinExistence type="predicted"/>
<keyword evidence="1" id="KW-0175">Coiled coil</keyword>
<accession>A0A9P5Y4W9</accession>